<dbReference type="RefSeq" id="WP_205110493.1">
    <property type="nucleotide sequence ID" value="NZ_BAAAHT010000014.1"/>
</dbReference>
<organism evidence="3 4">
    <name type="scientific">Subtercola frigoramans</name>
    <dbReference type="NCBI Taxonomy" id="120298"/>
    <lineage>
        <taxon>Bacteria</taxon>
        <taxon>Bacillati</taxon>
        <taxon>Actinomycetota</taxon>
        <taxon>Actinomycetes</taxon>
        <taxon>Micrococcales</taxon>
        <taxon>Microbacteriaceae</taxon>
        <taxon>Subtercola</taxon>
    </lineage>
</organism>
<keyword evidence="2" id="KW-1133">Transmembrane helix</keyword>
<evidence type="ECO:0000256" key="2">
    <source>
        <dbReference type="SAM" id="Phobius"/>
    </source>
</evidence>
<gene>
    <name evidence="3" type="ORF">JOE66_002857</name>
</gene>
<feature type="transmembrane region" description="Helical" evidence="2">
    <location>
        <begin position="34"/>
        <end position="53"/>
    </location>
</feature>
<evidence type="ECO:0000313" key="4">
    <source>
        <dbReference type="Proteomes" id="UP000776164"/>
    </source>
</evidence>
<reference evidence="3 4" key="1">
    <citation type="submission" date="2021-01" db="EMBL/GenBank/DDBJ databases">
        <title>Sequencing the genomes of 1000 actinobacteria strains.</title>
        <authorList>
            <person name="Klenk H.-P."/>
        </authorList>
    </citation>
    <scope>NUCLEOTIDE SEQUENCE [LARGE SCALE GENOMIC DNA]</scope>
    <source>
        <strain evidence="3 4">DSM 13057</strain>
    </source>
</reference>
<name>A0ABS2L7Z8_9MICO</name>
<protein>
    <recommendedName>
        <fullName evidence="5">Bacitracin resistance protein</fullName>
    </recommendedName>
</protein>
<sequence>MTNSENRDSGAAAATTARSDPSAPAKRVRGRGGWIVAIVFAFLFAIAAFEALSNLIGLTQSFASVDVAMPTSALWALVGLIAAPFIVYGLVLWGTRRVGAGRAALVFLVGFAVVAVITLDLQSLYRGIVPFVIPA</sequence>
<comment type="caution">
    <text evidence="3">The sequence shown here is derived from an EMBL/GenBank/DDBJ whole genome shotgun (WGS) entry which is preliminary data.</text>
</comment>
<evidence type="ECO:0000313" key="3">
    <source>
        <dbReference type="EMBL" id="MBM7473223.1"/>
    </source>
</evidence>
<keyword evidence="2" id="KW-0812">Transmembrane</keyword>
<accession>A0ABS2L7Z8</accession>
<evidence type="ECO:0008006" key="5">
    <source>
        <dbReference type="Google" id="ProtNLM"/>
    </source>
</evidence>
<feature type="region of interest" description="Disordered" evidence="1">
    <location>
        <begin position="1"/>
        <end position="27"/>
    </location>
</feature>
<feature type="transmembrane region" description="Helical" evidence="2">
    <location>
        <begin position="73"/>
        <end position="93"/>
    </location>
</feature>
<evidence type="ECO:0000256" key="1">
    <source>
        <dbReference type="SAM" id="MobiDB-lite"/>
    </source>
</evidence>
<keyword evidence="4" id="KW-1185">Reference proteome</keyword>
<keyword evidence="2" id="KW-0472">Membrane</keyword>
<proteinExistence type="predicted"/>
<dbReference type="EMBL" id="JAFBBU010000001">
    <property type="protein sequence ID" value="MBM7473223.1"/>
    <property type="molecule type" value="Genomic_DNA"/>
</dbReference>
<dbReference type="Proteomes" id="UP000776164">
    <property type="component" value="Unassembled WGS sequence"/>
</dbReference>
<feature type="transmembrane region" description="Helical" evidence="2">
    <location>
        <begin position="105"/>
        <end position="125"/>
    </location>
</feature>